<evidence type="ECO:0000259" key="3">
    <source>
        <dbReference type="Pfam" id="PF11961"/>
    </source>
</evidence>
<evidence type="ECO:0000256" key="1">
    <source>
        <dbReference type="SAM" id="MobiDB-lite"/>
    </source>
</evidence>
<dbReference type="Proteomes" id="UP000036987">
    <property type="component" value="Unassembled WGS sequence"/>
</dbReference>
<evidence type="ECO:0000259" key="2">
    <source>
        <dbReference type="Pfam" id="PF05003"/>
    </source>
</evidence>
<dbReference type="InterPro" id="IPR007700">
    <property type="entry name" value="DUF668"/>
</dbReference>
<comment type="caution">
    <text evidence="4">The sequence shown here is derived from an EMBL/GenBank/DDBJ whole genome shotgun (WGS) entry which is preliminary data.</text>
</comment>
<dbReference type="PANTHER" id="PTHR31371">
    <property type="entry name" value="BNAC09G50660D PROTEIN"/>
    <property type="match status" value="1"/>
</dbReference>
<dbReference type="AlphaFoldDB" id="A0A0K9Q1P0"/>
<feature type="region of interest" description="Disordered" evidence="1">
    <location>
        <begin position="302"/>
        <end position="321"/>
    </location>
</feature>
<name>A0A0K9Q1P0_ZOSMR</name>
<accession>A0A0K9Q1P0</accession>
<organism evidence="4 5">
    <name type="scientific">Zostera marina</name>
    <name type="common">Eelgrass</name>
    <dbReference type="NCBI Taxonomy" id="29655"/>
    <lineage>
        <taxon>Eukaryota</taxon>
        <taxon>Viridiplantae</taxon>
        <taxon>Streptophyta</taxon>
        <taxon>Embryophyta</taxon>
        <taxon>Tracheophyta</taxon>
        <taxon>Spermatophyta</taxon>
        <taxon>Magnoliopsida</taxon>
        <taxon>Liliopsida</taxon>
        <taxon>Zosteraceae</taxon>
        <taxon>Zostera</taxon>
    </lineage>
</organism>
<dbReference type="PANTHER" id="PTHR31371:SF20">
    <property type="entry name" value="OS12G0146500 PROTEIN"/>
    <property type="match status" value="1"/>
</dbReference>
<dbReference type="OMA" id="GRMKAYT"/>
<dbReference type="OrthoDB" id="2018987at2759"/>
<proteinExistence type="predicted"/>
<dbReference type="EMBL" id="LFYR01000204">
    <property type="protein sequence ID" value="KMZ75163.1"/>
    <property type="molecule type" value="Genomic_DNA"/>
</dbReference>
<reference evidence="5" key="1">
    <citation type="journal article" date="2016" name="Nature">
        <title>The genome of the seagrass Zostera marina reveals angiosperm adaptation to the sea.</title>
        <authorList>
            <person name="Olsen J.L."/>
            <person name="Rouze P."/>
            <person name="Verhelst B."/>
            <person name="Lin Y.-C."/>
            <person name="Bayer T."/>
            <person name="Collen J."/>
            <person name="Dattolo E."/>
            <person name="De Paoli E."/>
            <person name="Dittami S."/>
            <person name="Maumus F."/>
            <person name="Michel G."/>
            <person name="Kersting A."/>
            <person name="Lauritano C."/>
            <person name="Lohaus R."/>
            <person name="Toepel M."/>
            <person name="Tonon T."/>
            <person name="Vanneste K."/>
            <person name="Amirebrahimi M."/>
            <person name="Brakel J."/>
            <person name="Bostroem C."/>
            <person name="Chovatia M."/>
            <person name="Grimwood J."/>
            <person name="Jenkins J.W."/>
            <person name="Jueterbock A."/>
            <person name="Mraz A."/>
            <person name="Stam W.T."/>
            <person name="Tice H."/>
            <person name="Bornberg-Bauer E."/>
            <person name="Green P.J."/>
            <person name="Pearson G.A."/>
            <person name="Procaccini G."/>
            <person name="Duarte C.M."/>
            <person name="Schmutz J."/>
            <person name="Reusch T.B.H."/>
            <person name="Van de Peer Y."/>
        </authorList>
    </citation>
    <scope>NUCLEOTIDE SEQUENCE [LARGE SCALE GENOMIC DNA]</scope>
    <source>
        <strain evidence="5">cv. Finnish</strain>
    </source>
</reference>
<dbReference type="InterPro" id="IPR021864">
    <property type="entry name" value="DUF3475"/>
</dbReference>
<gene>
    <name evidence="4" type="ORF">ZOSMA_118G00430</name>
</gene>
<evidence type="ECO:0000313" key="5">
    <source>
        <dbReference type="Proteomes" id="UP000036987"/>
    </source>
</evidence>
<feature type="domain" description="DUF668" evidence="2">
    <location>
        <begin position="432"/>
        <end position="523"/>
    </location>
</feature>
<feature type="domain" description="DUF3475" evidence="3">
    <location>
        <begin position="44"/>
        <end position="100"/>
    </location>
</feature>
<dbReference type="GO" id="GO:0045927">
    <property type="term" value="P:positive regulation of growth"/>
    <property type="evidence" value="ECO:0007669"/>
    <property type="project" value="InterPro"/>
</dbReference>
<protein>
    <submittedName>
        <fullName evidence="4">Uncharacterized protein</fullName>
    </submittedName>
</protein>
<dbReference type="Pfam" id="PF05003">
    <property type="entry name" value="DUF668"/>
    <property type="match status" value="1"/>
</dbReference>
<evidence type="ECO:0000313" key="4">
    <source>
        <dbReference type="EMBL" id="KMZ75163.1"/>
    </source>
</evidence>
<keyword evidence="5" id="KW-1185">Reference proteome</keyword>
<sequence length="598" mass="66665">MEKMIMETILGRVGLMPQRQTTKQQTLVSASSDAYGTGTTEIGVLTFEIASLMSKIVRLHQSLGEDQISQLSRVAIDQPGVRKLVSDDKNYLLCLALSEMLESFAFLARSTARLGRKCSDPVLRRFDHAVSDLIATGEDPFRLEYSGRKKVERKVKKMERFISASVSLYQEMEVLAELELVFKKLKQRQRDAPSSSSSTTTAAAAAAAATSACLNGGVDQGNLSSFKQKVVWQRQEVKNLKEASLWNRSFDYTVRLLARSLFSVGTRIKQVFAMQNVESHRAGEIGDNSMVLVSKSGRIPSANSTSGFMPRDSGISKSGPIPRMNEVISNGRQCRKQRWSPVIRSVKSFGSKTKWPIHAGPFTGCIADGENSQVLQSCVSSDTNLRRSNAWESKANRCVILHPQLDCKILSKDLCSSLFEPRHKLLVPPPSTLGASALELHYANVIVVIEKLVASPHLIGPDARDDLYNMLPSSIRSELRIKLRLYAKNLTASVYDPVLASEWSAALVRILEWLVPLARNMIRWQAERNYEQQHLFSKTNVLLLQTLYFANQTKTEAAITELLIGLNYLWRYGRELHAKALMETMSCGSFDDQPGSKP</sequence>
<dbReference type="Pfam" id="PF11961">
    <property type="entry name" value="DUF3475"/>
    <property type="match status" value="1"/>
</dbReference>